<accession>A0A1D1ZIJ0</accession>
<dbReference type="PANTHER" id="PTHR47846:SF4">
    <property type="entry name" value="WASP-RELATED PROTEIN"/>
    <property type="match status" value="1"/>
</dbReference>
<feature type="compositionally biased region" description="Low complexity" evidence="1">
    <location>
        <begin position="124"/>
        <end position="143"/>
    </location>
</feature>
<feature type="compositionally biased region" description="Polar residues" evidence="1">
    <location>
        <begin position="72"/>
        <end position="84"/>
    </location>
</feature>
<feature type="region of interest" description="Disordered" evidence="1">
    <location>
        <begin position="64"/>
        <end position="155"/>
    </location>
</feature>
<evidence type="ECO:0000256" key="1">
    <source>
        <dbReference type="SAM" id="MobiDB-lite"/>
    </source>
</evidence>
<dbReference type="Pfam" id="PF00786">
    <property type="entry name" value="PBD"/>
    <property type="match status" value="1"/>
</dbReference>
<dbReference type="AlphaFoldDB" id="A0A1D1ZIJ0"/>
<dbReference type="SMART" id="SM00285">
    <property type="entry name" value="PBD"/>
    <property type="match status" value="1"/>
</dbReference>
<protein>
    <submittedName>
        <fullName evidence="3">Neural Wiskott-Aldrich syndrome protein</fullName>
    </submittedName>
</protein>
<dbReference type="PANTHER" id="PTHR47846">
    <property type="entry name" value="OS06G0681300 PROTEIN-RELATED"/>
    <property type="match status" value="1"/>
</dbReference>
<feature type="compositionally biased region" description="Basic residues" evidence="1">
    <location>
        <begin position="114"/>
        <end position="123"/>
    </location>
</feature>
<dbReference type="InterPro" id="IPR000095">
    <property type="entry name" value="CRIB_dom"/>
</dbReference>
<dbReference type="PROSITE" id="PS50108">
    <property type="entry name" value="CRIB"/>
    <property type="match status" value="1"/>
</dbReference>
<dbReference type="FunFam" id="3.90.810.10:FF:000029">
    <property type="entry name" value="Elongation factor Ts, mitochondrial"/>
    <property type="match status" value="1"/>
</dbReference>
<sequence length="155" mass="16826">MATKMKGFFKGFKYISQIFVYKEHEMEIGYPTDVRHVAHIGWDSSPLNAPSWMNEFKTASDFSSTPFSTPFGQSRETSWASQDFDQARGHRAPAAPPAAIGDTTLRPPTDVPKAPKKAKRKKASPNSKSSSKSSKSKASFAAALGEPGDLPSESG</sequence>
<proteinExistence type="predicted"/>
<evidence type="ECO:0000259" key="2">
    <source>
        <dbReference type="PROSITE" id="PS50108"/>
    </source>
</evidence>
<dbReference type="InterPro" id="IPR036936">
    <property type="entry name" value="CRIB_dom_sf"/>
</dbReference>
<evidence type="ECO:0000313" key="3">
    <source>
        <dbReference type="EMBL" id="JAT66641.1"/>
    </source>
</evidence>
<organism evidence="3">
    <name type="scientific">Anthurium amnicola</name>
    <dbReference type="NCBI Taxonomy" id="1678845"/>
    <lineage>
        <taxon>Eukaryota</taxon>
        <taxon>Viridiplantae</taxon>
        <taxon>Streptophyta</taxon>
        <taxon>Embryophyta</taxon>
        <taxon>Tracheophyta</taxon>
        <taxon>Spermatophyta</taxon>
        <taxon>Magnoliopsida</taxon>
        <taxon>Liliopsida</taxon>
        <taxon>Araceae</taxon>
        <taxon>Pothoideae</taxon>
        <taxon>Potheae</taxon>
        <taxon>Anthurium</taxon>
    </lineage>
</organism>
<dbReference type="Gene3D" id="3.90.810.10">
    <property type="entry name" value="CRIB domain"/>
    <property type="match status" value="1"/>
</dbReference>
<name>A0A1D1ZIJ0_9ARAE</name>
<dbReference type="EMBL" id="GDJX01001295">
    <property type="protein sequence ID" value="JAT66641.1"/>
    <property type="molecule type" value="Transcribed_RNA"/>
</dbReference>
<reference evidence="3" key="1">
    <citation type="submission" date="2015-07" db="EMBL/GenBank/DDBJ databases">
        <title>Transcriptome Assembly of Anthurium amnicola.</title>
        <authorList>
            <person name="Suzuki J."/>
        </authorList>
    </citation>
    <scope>NUCLEOTIDE SEQUENCE</scope>
</reference>
<gene>
    <name evidence="3" type="primary">WASL_0</name>
    <name evidence="3" type="ORF">g.56688</name>
</gene>
<feature type="domain" description="CRIB" evidence="2">
    <location>
        <begin position="28"/>
        <end position="41"/>
    </location>
</feature>
<dbReference type="CDD" id="cd00132">
    <property type="entry name" value="CRIB"/>
    <property type="match status" value="1"/>
</dbReference>